<dbReference type="KEGG" id="anf:AQPE_0796"/>
<reference evidence="1" key="1">
    <citation type="journal article" date="2020" name="Int. J. Syst. Evol. Microbiol.">
        <title>Aquipluma nitroreducens gen. nov. sp. nov., a novel facultatively anaerobic bacterium isolated from a freshwater lake.</title>
        <authorList>
            <person name="Watanabe M."/>
            <person name="Kojima H."/>
            <person name="Fukui M."/>
        </authorList>
    </citation>
    <scope>NUCLEOTIDE SEQUENCE</scope>
    <source>
        <strain evidence="1">MeG22</strain>
    </source>
</reference>
<dbReference type="EMBL" id="AP018694">
    <property type="protein sequence ID" value="BBE16656.1"/>
    <property type="molecule type" value="Genomic_DNA"/>
</dbReference>
<dbReference type="RefSeq" id="WP_318349710.1">
    <property type="nucleotide sequence ID" value="NZ_AP018694.1"/>
</dbReference>
<name>A0A5K7S554_9BACT</name>
<evidence type="ECO:0000313" key="2">
    <source>
        <dbReference type="Proteomes" id="UP001193389"/>
    </source>
</evidence>
<dbReference type="AlphaFoldDB" id="A0A5K7S554"/>
<proteinExistence type="predicted"/>
<dbReference type="CDD" id="cd00130">
    <property type="entry name" value="PAS"/>
    <property type="match status" value="1"/>
</dbReference>
<dbReference type="InterPro" id="IPR035965">
    <property type="entry name" value="PAS-like_dom_sf"/>
</dbReference>
<organism evidence="1 2">
    <name type="scientific">Aquipluma nitroreducens</name>
    <dbReference type="NCBI Taxonomy" id="2010828"/>
    <lineage>
        <taxon>Bacteria</taxon>
        <taxon>Pseudomonadati</taxon>
        <taxon>Bacteroidota</taxon>
        <taxon>Bacteroidia</taxon>
        <taxon>Marinilabiliales</taxon>
        <taxon>Prolixibacteraceae</taxon>
        <taxon>Aquipluma</taxon>
    </lineage>
</organism>
<sequence>MKIINHQSSMNWTDGFLGAITVCDCKGIVVYMNERSKQQFAKSGDGDLMGKSLIECHPEPARSLLLKMLAEPFSNSYTIEKKGIRKMIHQTPWMENGEFKGVVEISFEIPMDMPHHIRG</sequence>
<dbReference type="Gene3D" id="3.30.450.20">
    <property type="entry name" value="PAS domain"/>
    <property type="match status" value="1"/>
</dbReference>
<dbReference type="SUPFAM" id="SSF55785">
    <property type="entry name" value="PYP-like sensor domain (PAS domain)"/>
    <property type="match status" value="1"/>
</dbReference>
<protein>
    <recommendedName>
        <fullName evidence="3">Diguanylate cyclase</fullName>
    </recommendedName>
</protein>
<dbReference type="InterPro" id="IPR000014">
    <property type="entry name" value="PAS"/>
</dbReference>
<gene>
    <name evidence="1" type="ORF">AQPE_0796</name>
</gene>
<keyword evidence="2" id="KW-1185">Reference proteome</keyword>
<evidence type="ECO:0000313" key="1">
    <source>
        <dbReference type="EMBL" id="BBE16656.1"/>
    </source>
</evidence>
<accession>A0A5K7S554</accession>
<evidence type="ECO:0008006" key="3">
    <source>
        <dbReference type="Google" id="ProtNLM"/>
    </source>
</evidence>
<dbReference type="Proteomes" id="UP001193389">
    <property type="component" value="Chromosome"/>
</dbReference>